<proteinExistence type="predicted"/>
<feature type="region of interest" description="Disordered" evidence="1">
    <location>
        <begin position="53"/>
        <end position="76"/>
    </location>
</feature>
<dbReference type="EMBL" id="AOHZ01000041">
    <property type="protein sequence ID" value="ELY57521.1"/>
    <property type="molecule type" value="Genomic_DNA"/>
</dbReference>
<dbReference type="eggNOG" id="arCOG11133">
    <property type="taxonomic scope" value="Archaea"/>
</dbReference>
<dbReference type="OrthoDB" id="257177at2157"/>
<organism evidence="2 3">
    <name type="scientific">Natronolimnohabitans innermongolicus JCM 12255</name>
    <dbReference type="NCBI Taxonomy" id="1227499"/>
    <lineage>
        <taxon>Archaea</taxon>
        <taxon>Methanobacteriati</taxon>
        <taxon>Methanobacteriota</taxon>
        <taxon>Stenosarchaea group</taxon>
        <taxon>Halobacteria</taxon>
        <taxon>Halobacteriales</taxon>
        <taxon>Natrialbaceae</taxon>
        <taxon>Natronolimnohabitans</taxon>
    </lineage>
</organism>
<name>L9X7Z6_9EURY</name>
<protein>
    <submittedName>
        <fullName evidence="2">Uncharacterized protein</fullName>
    </submittedName>
</protein>
<comment type="caution">
    <text evidence="2">The sequence shown here is derived from an EMBL/GenBank/DDBJ whole genome shotgun (WGS) entry which is preliminary data.</text>
</comment>
<dbReference type="RefSeq" id="WP_007259008.1">
    <property type="nucleotide sequence ID" value="NZ_AOHZ01000041.1"/>
</dbReference>
<dbReference type="AlphaFoldDB" id="L9X7Z6"/>
<accession>L9X7Z6</accession>
<keyword evidence="3" id="KW-1185">Reference proteome</keyword>
<evidence type="ECO:0000256" key="1">
    <source>
        <dbReference type="SAM" id="MobiDB-lite"/>
    </source>
</evidence>
<gene>
    <name evidence="2" type="ORF">C493_08546</name>
</gene>
<reference evidence="2 3" key="1">
    <citation type="journal article" date="2014" name="PLoS Genet.">
        <title>Phylogenetically driven sequencing of extremely halophilic archaea reveals strategies for static and dynamic osmo-response.</title>
        <authorList>
            <person name="Becker E.A."/>
            <person name="Seitzer P.M."/>
            <person name="Tritt A."/>
            <person name="Larsen D."/>
            <person name="Krusor M."/>
            <person name="Yao A.I."/>
            <person name="Wu D."/>
            <person name="Madern D."/>
            <person name="Eisen J.A."/>
            <person name="Darling A.E."/>
            <person name="Facciotti M.T."/>
        </authorList>
    </citation>
    <scope>NUCLEOTIDE SEQUENCE [LARGE SCALE GENOMIC DNA]</scope>
    <source>
        <strain evidence="2 3">JCM 12255</strain>
    </source>
</reference>
<dbReference type="Proteomes" id="UP000011602">
    <property type="component" value="Unassembled WGS sequence"/>
</dbReference>
<evidence type="ECO:0000313" key="2">
    <source>
        <dbReference type="EMBL" id="ELY57521.1"/>
    </source>
</evidence>
<evidence type="ECO:0000313" key="3">
    <source>
        <dbReference type="Proteomes" id="UP000011602"/>
    </source>
</evidence>
<sequence>MPVQGDRSLAICRECQSALAVRILADGSIRPIGTGTTCSCGGDAFDVVGERADVETGGTDDGIATDADDGRPQPRA</sequence>